<dbReference type="AlphaFoldDB" id="A0A7R9A2S2"/>
<dbReference type="Gene3D" id="1.20.120.1630">
    <property type="match status" value="1"/>
</dbReference>
<dbReference type="EMBL" id="LR899589">
    <property type="protein sequence ID" value="CAD7240893.1"/>
    <property type="molecule type" value="Genomic_DNA"/>
</dbReference>
<gene>
    <name evidence="2" type="ORF">DSTB1V02_LOCUS895</name>
</gene>
<evidence type="ECO:0000313" key="3">
    <source>
        <dbReference type="Proteomes" id="UP000677054"/>
    </source>
</evidence>
<accession>A0A7R9A2S2</accession>
<dbReference type="OrthoDB" id="67965at2759"/>
<dbReference type="PANTHER" id="PTHR32251">
    <property type="entry name" value="3-OXO-5-ALPHA-STEROID 4-DEHYDROGENASE"/>
    <property type="match status" value="1"/>
</dbReference>
<dbReference type="EMBL" id="CAJPEV010000072">
    <property type="protein sequence ID" value="CAG0880083.1"/>
    <property type="molecule type" value="Genomic_DNA"/>
</dbReference>
<evidence type="ECO:0000313" key="2">
    <source>
        <dbReference type="EMBL" id="CAD7240893.1"/>
    </source>
</evidence>
<keyword evidence="1" id="KW-0732">Signal</keyword>
<evidence type="ECO:0000256" key="1">
    <source>
        <dbReference type="SAM" id="SignalP"/>
    </source>
</evidence>
<dbReference type="PANTHER" id="PTHR32251:SF17">
    <property type="entry name" value="STEROID 5-ALPHA REDUCTASE C-TERMINAL DOMAIN-CONTAINING PROTEIN"/>
    <property type="match status" value="1"/>
</dbReference>
<organism evidence="2">
    <name type="scientific">Darwinula stevensoni</name>
    <dbReference type="NCBI Taxonomy" id="69355"/>
    <lineage>
        <taxon>Eukaryota</taxon>
        <taxon>Metazoa</taxon>
        <taxon>Ecdysozoa</taxon>
        <taxon>Arthropoda</taxon>
        <taxon>Crustacea</taxon>
        <taxon>Oligostraca</taxon>
        <taxon>Ostracoda</taxon>
        <taxon>Podocopa</taxon>
        <taxon>Podocopida</taxon>
        <taxon>Darwinulocopina</taxon>
        <taxon>Darwinuloidea</taxon>
        <taxon>Darwinulidae</taxon>
        <taxon>Darwinula</taxon>
    </lineage>
</organism>
<dbReference type="Proteomes" id="UP000677054">
    <property type="component" value="Unassembled WGS sequence"/>
</dbReference>
<proteinExistence type="predicted"/>
<dbReference type="PROSITE" id="PS50244">
    <property type="entry name" value="S5A_REDUCTASE"/>
    <property type="match status" value="1"/>
</dbReference>
<reference evidence="2" key="1">
    <citation type="submission" date="2020-11" db="EMBL/GenBank/DDBJ databases">
        <authorList>
            <person name="Tran Van P."/>
        </authorList>
    </citation>
    <scope>NUCLEOTIDE SEQUENCE</scope>
</reference>
<dbReference type="GO" id="GO:0016020">
    <property type="term" value="C:membrane"/>
    <property type="evidence" value="ECO:0007669"/>
    <property type="project" value="TreeGrafter"/>
</dbReference>
<evidence type="ECO:0008006" key="4">
    <source>
        <dbReference type="Google" id="ProtNLM"/>
    </source>
</evidence>
<name>A0A7R9A2S2_9CRUS</name>
<sequence>MAQGVWVAVALIPTLLVNQKSQRDLQPDILWIEYLGWTQWVVGFAVEVVADYQKAVFRNDEKNQGKFIRTGLWSVSRHPNYFGEILLWFGLYMAAFPSLRDLEHWSILSPVLNMFIIVGFSGLPPLETYAAKKWGKDPEYQKYKAKTPILVPKLW</sequence>
<dbReference type="Pfam" id="PF06966">
    <property type="entry name" value="DUF1295"/>
    <property type="match status" value="1"/>
</dbReference>
<feature type="signal peptide" evidence="1">
    <location>
        <begin position="1"/>
        <end position="19"/>
    </location>
</feature>
<protein>
    <recommendedName>
        <fullName evidence="4">Steroid 5-alpha reductase C-terminal domain-containing protein</fullName>
    </recommendedName>
</protein>
<feature type="chain" id="PRO_5036209671" description="Steroid 5-alpha reductase C-terminal domain-containing protein" evidence="1">
    <location>
        <begin position="20"/>
        <end position="155"/>
    </location>
</feature>
<dbReference type="InterPro" id="IPR010721">
    <property type="entry name" value="UstE-like"/>
</dbReference>
<keyword evidence="3" id="KW-1185">Reference proteome</keyword>